<feature type="region of interest" description="Disordered" evidence="1">
    <location>
        <begin position="1"/>
        <end position="27"/>
    </location>
</feature>
<proteinExistence type="predicted"/>
<evidence type="ECO:0000259" key="2">
    <source>
        <dbReference type="Pfam" id="PF26551"/>
    </source>
</evidence>
<dbReference type="OrthoDB" id="363231at2"/>
<evidence type="ECO:0000313" key="4">
    <source>
        <dbReference type="Proteomes" id="UP000009222"/>
    </source>
</evidence>
<dbReference type="HOGENOM" id="CLU_2178715_0_0_12"/>
<keyword evidence="4" id="KW-1185">Reference proteome</keyword>
<reference evidence="3 4" key="2">
    <citation type="journal article" date="2011" name="ISME J.">
        <title>RNA-seq reveals cooperative metabolic interactions between two termite-gut spirochete species in co-culture.</title>
        <authorList>
            <person name="Rosenthal A.Z."/>
            <person name="Matson E.G."/>
            <person name="Eldar A."/>
            <person name="Leadbetter J.R."/>
        </authorList>
    </citation>
    <scope>NUCLEOTIDE SEQUENCE [LARGE SCALE GENOMIC DNA]</scope>
    <source>
        <strain evidence="4">ATCC BAA-888 / DSM 13862 / ZAS-9</strain>
    </source>
</reference>
<protein>
    <recommendedName>
        <fullName evidence="2">DUF8180 domain-containing protein</fullName>
    </recommendedName>
</protein>
<evidence type="ECO:0000313" key="3">
    <source>
        <dbReference type="EMBL" id="AEF82544.1"/>
    </source>
</evidence>
<name>F5YDB4_LEAAZ</name>
<dbReference type="InParanoid" id="F5YDB4"/>
<dbReference type="Proteomes" id="UP000009222">
    <property type="component" value="Chromosome"/>
</dbReference>
<dbReference type="EMBL" id="CP001841">
    <property type="protein sequence ID" value="AEF82544.1"/>
    <property type="molecule type" value="Genomic_DNA"/>
</dbReference>
<gene>
    <name evidence="3" type="ordered locus">TREAZ_1643</name>
</gene>
<organism evidence="3 4">
    <name type="scientific">Leadbettera azotonutricia (strain ATCC BAA-888 / DSM 13862 / ZAS-9)</name>
    <name type="common">Treponema azotonutricium</name>
    <dbReference type="NCBI Taxonomy" id="545695"/>
    <lineage>
        <taxon>Bacteria</taxon>
        <taxon>Pseudomonadati</taxon>
        <taxon>Spirochaetota</taxon>
        <taxon>Spirochaetia</taxon>
        <taxon>Spirochaetales</taxon>
        <taxon>Breznakiellaceae</taxon>
        <taxon>Leadbettera</taxon>
    </lineage>
</organism>
<evidence type="ECO:0000256" key="1">
    <source>
        <dbReference type="SAM" id="MobiDB-lite"/>
    </source>
</evidence>
<dbReference type="Pfam" id="PF26551">
    <property type="entry name" value="DUF8180"/>
    <property type="match status" value="1"/>
</dbReference>
<dbReference type="AlphaFoldDB" id="F5YDB4"/>
<feature type="compositionally biased region" description="Basic and acidic residues" evidence="1">
    <location>
        <begin position="1"/>
        <end position="19"/>
    </location>
</feature>
<feature type="domain" description="DUF8180" evidence="2">
    <location>
        <begin position="29"/>
        <end position="84"/>
    </location>
</feature>
<reference evidence="4" key="1">
    <citation type="submission" date="2009-12" db="EMBL/GenBank/DDBJ databases">
        <title>Complete sequence of Treponema azotonutricium strain ZAS-9.</title>
        <authorList>
            <person name="Tetu S.G."/>
            <person name="Matson E."/>
            <person name="Ren Q."/>
            <person name="Seshadri R."/>
            <person name="Elbourne L."/>
            <person name="Hassan K.A."/>
            <person name="Durkin A."/>
            <person name="Radune D."/>
            <person name="Mohamoud Y."/>
            <person name="Shay R."/>
            <person name="Jin S."/>
            <person name="Zhang X."/>
            <person name="Lucey K."/>
            <person name="Ballor N.R."/>
            <person name="Ottesen E."/>
            <person name="Rosenthal R."/>
            <person name="Allen A."/>
            <person name="Leadbetter J.R."/>
            <person name="Paulsen I.T."/>
        </authorList>
    </citation>
    <scope>NUCLEOTIDE SEQUENCE [LARGE SCALE GENOMIC DNA]</scope>
    <source>
        <strain evidence="4">ATCC BAA-888 / DSM 13862 / ZAS-9</strain>
    </source>
</reference>
<dbReference type="InterPro" id="IPR058493">
    <property type="entry name" value="DUF8180"/>
</dbReference>
<dbReference type="STRING" id="545695.TREAZ_1643"/>
<dbReference type="KEGG" id="taz:TREAZ_1643"/>
<accession>F5YDB4</accession>
<dbReference type="eggNOG" id="ENOG50325FG">
    <property type="taxonomic scope" value="Bacteria"/>
</dbReference>
<dbReference type="RefSeq" id="WP_015710379.1">
    <property type="nucleotide sequence ID" value="NC_015577.1"/>
</dbReference>
<sequence length="89" mass="9631">MHDDHGKPHDHHDHEHHGDAGGQAKTLPLLQYMIEHNKSHAQELAELAHTLHHAGSDGAAELIGKGVKDFEAGNAKLEEALKLLDTGKA</sequence>